<accession>A0AA39V357</accession>
<evidence type="ECO:0000313" key="3">
    <source>
        <dbReference type="EMBL" id="KAK0514243.1"/>
    </source>
</evidence>
<keyword evidence="1" id="KW-0175">Coiled coil</keyword>
<keyword evidence="4" id="KW-1185">Reference proteome</keyword>
<feature type="region of interest" description="Disordered" evidence="2">
    <location>
        <begin position="368"/>
        <end position="389"/>
    </location>
</feature>
<dbReference type="Proteomes" id="UP001166286">
    <property type="component" value="Unassembled WGS sequence"/>
</dbReference>
<evidence type="ECO:0000313" key="4">
    <source>
        <dbReference type="Proteomes" id="UP001166286"/>
    </source>
</evidence>
<sequence>MSFGFGISDFICCGQLAYKLYTEFKEAPGDCQAFAKELLLLHQVILKTEAIINCGNCVPDEADEATLVLCLDMCMDILFNQIAGGDSGPFHMRTSYGQRPVTSYGQRLVTSRHWDPNFRHGEPSPTWPGWIYSVRRKLEERNFAKKIPRIRAAISTVTENLTSFQVLKMRSLQIEDRDVIKAVHEVQTRTYKYLENNQMFVQSATERLEQSQARIEAQITALLEAQQRDHGRHKSYSLDASSPEGRQTWMNLGRLLRAEGITPAMIEENRELLVRAMKTSLEEDVSPAQSYRTAPQSIEDDYDSLSIAQSRQSMAGPSTSAAISLGTAPVLGATFSKAFLERHNGAVCSLDKEQNVQDGMESLLKGMNTEEQAGVEKDEEGDAIDIEDM</sequence>
<feature type="compositionally biased region" description="Acidic residues" evidence="2">
    <location>
        <begin position="377"/>
        <end position="389"/>
    </location>
</feature>
<organism evidence="3 4">
    <name type="scientific">Cladonia borealis</name>
    <dbReference type="NCBI Taxonomy" id="184061"/>
    <lineage>
        <taxon>Eukaryota</taxon>
        <taxon>Fungi</taxon>
        <taxon>Dikarya</taxon>
        <taxon>Ascomycota</taxon>
        <taxon>Pezizomycotina</taxon>
        <taxon>Lecanoromycetes</taxon>
        <taxon>OSLEUM clade</taxon>
        <taxon>Lecanoromycetidae</taxon>
        <taxon>Lecanorales</taxon>
        <taxon>Lecanorineae</taxon>
        <taxon>Cladoniaceae</taxon>
        <taxon>Cladonia</taxon>
    </lineage>
</organism>
<feature type="coiled-coil region" evidence="1">
    <location>
        <begin position="201"/>
        <end position="228"/>
    </location>
</feature>
<evidence type="ECO:0000256" key="1">
    <source>
        <dbReference type="SAM" id="Coils"/>
    </source>
</evidence>
<reference evidence="3" key="1">
    <citation type="submission" date="2023-03" db="EMBL/GenBank/DDBJ databases">
        <title>Complete genome of Cladonia borealis.</title>
        <authorList>
            <person name="Park H."/>
        </authorList>
    </citation>
    <scope>NUCLEOTIDE SEQUENCE</scope>
    <source>
        <strain evidence="3">ANT050790</strain>
    </source>
</reference>
<evidence type="ECO:0000256" key="2">
    <source>
        <dbReference type="SAM" id="MobiDB-lite"/>
    </source>
</evidence>
<proteinExistence type="predicted"/>
<dbReference type="AlphaFoldDB" id="A0AA39V357"/>
<comment type="caution">
    <text evidence="3">The sequence shown here is derived from an EMBL/GenBank/DDBJ whole genome shotgun (WGS) entry which is preliminary data.</text>
</comment>
<gene>
    <name evidence="3" type="ORF">JMJ35_002860</name>
</gene>
<protein>
    <submittedName>
        <fullName evidence="3">Uncharacterized protein</fullName>
    </submittedName>
</protein>
<name>A0AA39V357_9LECA</name>
<dbReference type="EMBL" id="JAFEKC020000005">
    <property type="protein sequence ID" value="KAK0514243.1"/>
    <property type="molecule type" value="Genomic_DNA"/>
</dbReference>